<organism evidence="1 2">
    <name type="scientific">Deinococcus soli</name>
    <name type="common">ex Cha et al. 2016</name>
    <dbReference type="NCBI Taxonomy" id="1309411"/>
    <lineage>
        <taxon>Bacteria</taxon>
        <taxon>Thermotogati</taxon>
        <taxon>Deinococcota</taxon>
        <taxon>Deinococci</taxon>
        <taxon>Deinococcales</taxon>
        <taxon>Deinococcaceae</taxon>
        <taxon>Deinococcus</taxon>
    </lineage>
</organism>
<dbReference type="EMBL" id="JAVDQK010000004">
    <property type="protein sequence ID" value="MDR6218380.1"/>
    <property type="molecule type" value="Genomic_DNA"/>
</dbReference>
<sequence>MTSFHSRSVTRFIEALHDNDKPAFNQAYWDACTDETVPVSLINGVLDAFCVPNCDRAAARDQATHLLNSYVDDLASGRAKPLKPHPTL</sequence>
<dbReference type="RefSeq" id="WP_309854814.1">
    <property type="nucleotide sequence ID" value="NZ_JAVDQJ010000005.1"/>
</dbReference>
<comment type="caution">
    <text evidence="1">The sequence shown here is derived from an EMBL/GenBank/DDBJ whole genome shotgun (WGS) entry which is preliminary data.</text>
</comment>
<evidence type="ECO:0000313" key="1">
    <source>
        <dbReference type="EMBL" id="MDR6218380.1"/>
    </source>
</evidence>
<evidence type="ECO:0000313" key="2">
    <source>
        <dbReference type="Proteomes" id="UP001185331"/>
    </source>
</evidence>
<gene>
    <name evidence="1" type="ORF">J2Y00_001943</name>
</gene>
<dbReference type="AlphaFoldDB" id="A0AAE3XE12"/>
<protein>
    <submittedName>
        <fullName evidence="1">Uncharacterized protein</fullName>
    </submittedName>
</protein>
<accession>A0AAE3XE12</accession>
<dbReference type="Proteomes" id="UP001185331">
    <property type="component" value="Unassembled WGS sequence"/>
</dbReference>
<proteinExistence type="predicted"/>
<name>A0AAE3XE12_9DEIO</name>
<reference evidence="1" key="1">
    <citation type="submission" date="2023-07" db="EMBL/GenBank/DDBJ databases">
        <title>Sorghum-associated microbial communities from plants grown in Nebraska, USA.</title>
        <authorList>
            <person name="Schachtman D."/>
        </authorList>
    </citation>
    <scope>NUCLEOTIDE SEQUENCE</scope>
    <source>
        <strain evidence="1">BE330</strain>
    </source>
</reference>